<dbReference type="InterPro" id="IPR027417">
    <property type="entry name" value="P-loop_NTPase"/>
</dbReference>
<keyword evidence="1" id="KW-0472">Membrane</keyword>
<feature type="transmembrane region" description="Helical" evidence="1">
    <location>
        <begin position="922"/>
        <end position="940"/>
    </location>
</feature>
<feature type="transmembrane region" description="Helical" evidence="1">
    <location>
        <begin position="884"/>
        <end position="916"/>
    </location>
</feature>
<evidence type="ECO:0000313" key="4">
    <source>
        <dbReference type="Proteomes" id="UP000280307"/>
    </source>
</evidence>
<evidence type="ECO:0000313" key="3">
    <source>
        <dbReference type="EMBL" id="RRR74210.1"/>
    </source>
</evidence>
<accession>A0A426U363</accession>
<reference evidence="3 4" key="1">
    <citation type="submission" date="2018-12" db="EMBL/GenBank/DDBJ databases">
        <title>Genome Sequence of Candidatus Viridilinea halotolerans isolated from saline sulfide-rich spring.</title>
        <authorList>
            <person name="Grouzdev D.S."/>
            <person name="Burganskaya E.I."/>
            <person name="Krutkina M.S."/>
            <person name="Sukhacheva M.V."/>
            <person name="Gorlenko V.M."/>
        </authorList>
    </citation>
    <scope>NUCLEOTIDE SEQUENCE [LARGE SCALE GENOMIC DNA]</scope>
    <source>
        <strain evidence="3">Chok-6</strain>
    </source>
</reference>
<name>A0A426U363_9CHLR</name>
<proteinExistence type="predicted"/>
<dbReference type="Proteomes" id="UP000280307">
    <property type="component" value="Unassembled WGS sequence"/>
</dbReference>
<sequence length="1009" mass="114059">MVSSIPRWSRRRRIVWRSVMSDANNARSKASKQSESYARLLASGNEWFFAVIIAGLLVGVTLQITEFFLIEPAAKTPFRSALIALLWLYPLFALNCLQLASTWVFARRYFRETFALSSCTAIMLLLLIFPLTFYCQIYPWNLPQAFALLASTDVSPPAMHGVSLALFAVLSWGFVQFLYAGQRSWPGRRSKLQVYRDAEHGTPSLVGEALFEFKRRVRWGPALEEYLDPREQFDLNLPAEPIRSLAWVDQACELVRLTSPAYSFRPRISASYLEELDEQAQNEAEASGAAPEEAASDWHDRPAVWIGRNRQSKGAIALIPSSDGSDLARLEEQIAYARQMAQQRDQRLEEVLVAVRDGQRPNLPARQDVRLRIETEQTLLEQTVNLDDYRSLMAKRLRRPLSNTNLTLNDVYVSLRGKVAEQKSPVEAEEYIRQWLAEPGSRHLALLGSYGQGKSSFALMLTQRMLARSAPDLPPRIPILIELRGRNLRNLKPYALLGQWAGRYGMNGQALVRLHEAGRLLLIFDGFDEMAYLADLDMRMSYFRALWEFARYPNAKILISGRPNLFEDQGEFKQALNLRTAFSAGSYCEPVYLERLSIPEIQTALRSHPPHVREHICRLAGENRAFSDLVARPSLLQLVAAIWDEPEMRAIATAPTSAGVMRAFVHSTHRRQTEKEERLGEFMKLTEAERVYFMGGVALAMAGRGDTTIEARQLGRLTDQLRLAMPDELTATDITLPNPPTPLRVRLKNPRTKEDDPLLIERVKTEVRASSLLENEPDNPGILKFGHKSFLEYIYAEEISHAIRDARAPRSRALLSVTKTSVASILDQPEALAFLAELLIMDAGGSKVAANQLATASDAEQLEVGRRLLQVIVRLPRWNVFRKMILFFVCNISLSSSSSSLSSLLFLLFLLLLLLLPLPSSLLSLLSSLLSLSLFLKFLLSKFLLSLKIRKNIALWFLICKQLGLRDHVFFAETGLSIVPWLRGKPFPDLAEGLRLKWRRGPRPPIAIP</sequence>
<evidence type="ECO:0000256" key="1">
    <source>
        <dbReference type="SAM" id="Phobius"/>
    </source>
</evidence>
<feature type="transmembrane region" description="Helical" evidence="1">
    <location>
        <begin position="47"/>
        <end position="70"/>
    </location>
</feature>
<comment type="caution">
    <text evidence="3">The sequence shown here is derived from an EMBL/GenBank/DDBJ whole genome shotgun (WGS) entry which is preliminary data.</text>
</comment>
<dbReference type="Pfam" id="PF05729">
    <property type="entry name" value="NACHT"/>
    <property type="match status" value="1"/>
</dbReference>
<dbReference type="Gene3D" id="3.40.50.300">
    <property type="entry name" value="P-loop containing nucleotide triphosphate hydrolases"/>
    <property type="match status" value="1"/>
</dbReference>
<organism evidence="3 4">
    <name type="scientific">Candidatus Viridilinea halotolerans</name>
    <dbReference type="NCBI Taxonomy" id="2491704"/>
    <lineage>
        <taxon>Bacteria</taxon>
        <taxon>Bacillati</taxon>
        <taxon>Chloroflexota</taxon>
        <taxon>Chloroflexia</taxon>
        <taxon>Chloroflexales</taxon>
        <taxon>Chloroflexineae</taxon>
        <taxon>Oscillochloridaceae</taxon>
        <taxon>Candidatus Viridilinea</taxon>
    </lineage>
</organism>
<gene>
    <name evidence="3" type="ORF">EI684_07545</name>
</gene>
<feature type="transmembrane region" description="Helical" evidence="1">
    <location>
        <begin position="82"/>
        <end position="106"/>
    </location>
</feature>
<keyword evidence="1" id="KW-1133">Transmembrane helix</keyword>
<dbReference type="AlphaFoldDB" id="A0A426U363"/>
<keyword evidence="1" id="KW-0812">Transmembrane</keyword>
<dbReference type="InterPro" id="IPR007111">
    <property type="entry name" value="NACHT_NTPase"/>
</dbReference>
<dbReference type="EMBL" id="RSAS01000288">
    <property type="protein sequence ID" value="RRR74210.1"/>
    <property type="molecule type" value="Genomic_DNA"/>
</dbReference>
<dbReference type="SUPFAM" id="SSF52540">
    <property type="entry name" value="P-loop containing nucleoside triphosphate hydrolases"/>
    <property type="match status" value="1"/>
</dbReference>
<feature type="domain" description="NACHT" evidence="2">
    <location>
        <begin position="442"/>
        <end position="564"/>
    </location>
</feature>
<evidence type="ECO:0000259" key="2">
    <source>
        <dbReference type="PROSITE" id="PS50837"/>
    </source>
</evidence>
<dbReference type="PROSITE" id="PS50837">
    <property type="entry name" value="NACHT"/>
    <property type="match status" value="1"/>
</dbReference>
<protein>
    <submittedName>
        <fullName evidence="3">NACHT domain-containing protein</fullName>
    </submittedName>
</protein>
<feature type="transmembrane region" description="Helical" evidence="1">
    <location>
        <begin position="113"/>
        <end position="139"/>
    </location>
</feature>
<feature type="transmembrane region" description="Helical" evidence="1">
    <location>
        <begin position="159"/>
        <end position="181"/>
    </location>
</feature>